<protein>
    <submittedName>
        <fullName evidence="5">rRNA methylase, putative, group 3</fullName>
        <ecNumber evidence="5">2.1.1.-</ecNumber>
    </submittedName>
</protein>
<evidence type="ECO:0000259" key="4">
    <source>
        <dbReference type="SMART" id="SM00967"/>
    </source>
</evidence>
<keyword evidence="3 5" id="KW-0808">Transferase</keyword>
<dbReference type="InterPro" id="IPR013123">
    <property type="entry name" value="SpoU_subst-bd"/>
</dbReference>
<dbReference type="RefSeq" id="WP_014099572.1">
    <property type="nucleotide sequence ID" value="NC_016024.1"/>
</dbReference>
<dbReference type="Proteomes" id="UP000006791">
    <property type="component" value="Chromosome 1"/>
</dbReference>
<dbReference type="InterPro" id="IPR004441">
    <property type="entry name" value="rRNA_MeTrfase_TrmH"/>
</dbReference>
<dbReference type="HOGENOM" id="CLU_021322_0_1_0"/>
<proteinExistence type="inferred from homology"/>
<dbReference type="NCBIfam" id="TIGR00186">
    <property type="entry name" value="rRNA_methyl_3"/>
    <property type="match status" value="1"/>
</dbReference>
<dbReference type="GO" id="GO:0006396">
    <property type="term" value="P:RNA processing"/>
    <property type="evidence" value="ECO:0007669"/>
    <property type="project" value="InterPro"/>
</dbReference>
<organism evidence="5 6">
    <name type="scientific">Chloracidobacterium thermophilum (strain B)</name>
    <dbReference type="NCBI Taxonomy" id="981222"/>
    <lineage>
        <taxon>Bacteria</taxon>
        <taxon>Pseudomonadati</taxon>
        <taxon>Acidobacteriota</taxon>
        <taxon>Terriglobia</taxon>
        <taxon>Terriglobales</taxon>
        <taxon>Acidobacteriaceae</taxon>
        <taxon>Chloracidobacterium</taxon>
    </lineage>
</organism>
<name>G2LH92_CHLTF</name>
<evidence type="ECO:0000313" key="5">
    <source>
        <dbReference type="EMBL" id="AEP11834.1"/>
    </source>
</evidence>
<comment type="similarity">
    <text evidence="1">Belongs to the class IV-like SAM-binding methyltransferase superfamily. RNA methyltransferase TrmH family.</text>
</comment>
<dbReference type="SUPFAM" id="SSF55315">
    <property type="entry name" value="L30e-like"/>
    <property type="match status" value="1"/>
</dbReference>
<dbReference type="PANTHER" id="PTHR46429">
    <property type="entry name" value="23S RRNA (GUANOSINE-2'-O-)-METHYLTRANSFERASE RLMB"/>
    <property type="match status" value="1"/>
</dbReference>
<evidence type="ECO:0000256" key="3">
    <source>
        <dbReference type="ARBA" id="ARBA00022679"/>
    </source>
</evidence>
<dbReference type="EMBL" id="CP002514">
    <property type="protein sequence ID" value="AEP11834.1"/>
    <property type="molecule type" value="Genomic_DNA"/>
</dbReference>
<accession>G2LH92</accession>
<dbReference type="GO" id="GO:0008173">
    <property type="term" value="F:RNA methyltransferase activity"/>
    <property type="evidence" value="ECO:0007669"/>
    <property type="project" value="InterPro"/>
</dbReference>
<dbReference type="InterPro" id="IPR029028">
    <property type="entry name" value="Alpha/beta_knot_MTases"/>
</dbReference>
<reference evidence="5 6" key="1">
    <citation type="journal article" date="2012" name="Environ. Microbiol.">
        <title>Complete genome of Candidatus Chloracidobacterium thermophilum, a chlorophyll-based photoheterotroph belonging to the phylum Acidobacteria.</title>
        <authorList>
            <person name="Garcia Costas A.M."/>
            <person name="Liu Z."/>
            <person name="Tomsho L.P."/>
            <person name="Schuster S.C."/>
            <person name="Ward D.M."/>
            <person name="Bryant D.A."/>
        </authorList>
    </citation>
    <scope>NUCLEOTIDE SEQUENCE [LARGE SCALE GENOMIC DNA]</scope>
    <source>
        <strain evidence="5 6">B</strain>
    </source>
</reference>
<dbReference type="SUPFAM" id="SSF75217">
    <property type="entry name" value="alpha/beta knot"/>
    <property type="match status" value="1"/>
</dbReference>
<dbReference type="GO" id="GO:0032259">
    <property type="term" value="P:methylation"/>
    <property type="evidence" value="ECO:0007669"/>
    <property type="project" value="UniProtKB-KW"/>
</dbReference>
<sequence>MAVIYGIAPVLEALRSGKRRVKEVWLAHGTKPHRWQELRALAGQARIPLSEVERSRLDAITRRANHQGVVALVSAVGYADLEEVLSGITGSPLLVVLDQVEDPHNLGAVIRTAECAGAHAVIIPEHHAVGLTDTVVKASAGATEYLPVVRVVNLATTLDSLRQRDIWIVGVERDGERPYVGWDFTLPTAVVLGSEGKGIRRLVRERCDLVVSLPLLGNITSLNVSVAAGVVLYEAVRQRHLLSLAGGQA</sequence>
<evidence type="ECO:0000313" key="6">
    <source>
        <dbReference type="Proteomes" id="UP000006791"/>
    </source>
</evidence>
<keyword evidence="2 5" id="KW-0489">Methyltransferase</keyword>
<dbReference type="InterPro" id="IPR029064">
    <property type="entry name" value="Ribosomal_eL30-like_sf"/>
</dbReference>
<gene>
    <name evidence="5" type="ordered locus">Cabther_A1080</name>
</gene>
<dbReference type="FunFam" id="3.40.1280.10:FF:000008">
    <property type="entry name" value="Group 3 RNA methyltransferase TrmH"/>
    <property type="match status" value="1"/>
</dbReference>
<dbReference type="Gene3D" id="3.30.1330.30">
    <property type="match status" value="1"/>
</dbReference>
<feature type="domain" description="RNA 2-O ribose methyltransferase substrate binding" evidence="4">
    <location>
        <begin position="3"/>
        <end position="79"/>
    </location>
</feature>
<dbReference type="GO" id="GO:0003723">
    <property type="term" value="F:RNA binding"/>
    <property type="evidence" value="ECO:0007669"/>
    <property type="project" value="InterPro"/>
</dbReference>
<evidence type="ECO:0000256" key="2">
    <source>
        <dbReference type="ARBA" id="ARBA00022603"/>
    </source>
</evidence>
<dbReference type="SMART" id="SM00967">
    <property type="entry name" value="SpoU_sub_bind"/>
    <property type="match status" value="1"/>
</dbReference>
<dbReference type="KEGG" id="ctm:Cabther_A1080"/>
<dbReference type="GO" id="GO:0005829">
    <property type="term" value="C:cytosol"/>
    <property type="evidence" value="ECO:0007669"/>
    <property type="project" value="TreeGrafter"/>
</dbReference>
<dbReference type="InterPro" id="IPR001537">
    <property type="entry name" value="SpoU_MeTrfase"/>
</dbReference>
<dbReference type="Pfam" id="PF00588">
    <property type="entry name" value="SpoU_methylase"/>
    <property type="match status" value="1"/>
</dbReference>
<dbReference type="Pfam" id="PF08032">
    <property type="entry name" value="SpoU_sub_bind"/>
    <property type="match status" value="1"/>
</dbReference>
<dbReference type="EC" id="2.1.1.-" evidence="5"/>
<dbReference type="InterPro" id="IPR029026">
    <property type="entry name" value="tRNA_m1G_MTases_N"/>
</dbReference>
<dbReference type="CDD" id="cd18103">
    <property type="entry name" value="SpoU-like_RlmB"/>
    <property type="match status" value="1"/>
</dbReference>
<dbReference type="OrthoDB" id="9794400at2"/>
<evidence type="ECO:0000256" key="1">
    <source>
        <dbReference type="ARBA" id="ARBA00007228"/>
    </source>
</evidence>
<dbReference type="STRING" id="981222.Cabther_A1080"/>
<dbReference type="PANTHER" id="PTHR46429:SF1">
    <property type="entry name" value="23S RRNA (GUANOSINE-2'-O-)-METHYLTRANSFERASE RLMB"/>
    <property type="match status" value="1"/>
</dbReference>
<dbReference type="AlphaFoldDB" id="G2LH92"/>
<dbReference type="Gene3D" id="3.40.1280.10">
    <property type="match status" value="1"/>
</dbReference>
<keyword evidence="6" id="KW-1185">Reference proteome</keyword>